<dbReference type="EnsemblMetazoa" id="CLYHEMT011673.1">
    <property type="protein sequence ID" value="CLYHEMP011673.1"/>
    <property type="gene ID" value="CLYHEMG011673"/>
</dbReference>
<organism evidence="1 2">
    <name type="scientific">Clytia hemisphaerica</name>
    <dbReference type="NCBI Taxonomy" id="252671"/>
    <lineage>
        <taxon>Eukaryota</taxon>
        <taxon>Metazoa</taxon>
        <taxon>Cnidaria</taxon>
        <taxon>Hydrozoa</taxon>
        <taxon>Hydroidolina</taxon>
        <taxon>Leptothecata</taxon>
        <taxon>Obeliida</taxon>
        <taxon>Clytiidae</taxon>
        <taxon>Clytia</taxon>
    </lineage>
</organism>
<evidence type="ECO:0000313" key="2">
    <source>
        <dbReference type="Proteomes" id="UP000594262"/>
    </source>
</evidence>
<protein>
    <submittedName>
        <fullName evidence="1">Uncharacterized protein</fullName>
    </submittedName>
</protein>
<accession>A0A7M5VG74</accession>
<name>A0A7M5VG74_9CNID</name>
<reference evidence="1" key="1">
    <citation type="submission" date="2021-01" db="UniProtKB">
        <authorList>
            <consortium name="EnsemblMetazoa"/>
        </authorList>
    </citation>
    <scope>IDENTIFICATION</scope>
</reference>
<keyword evidence="2" id="KW-1185">Reference proteome</keyword>
<proteinExistence type="predicted"/>
<dbReference type="AlphaFoldDB" id="A0A7M5VG74"/>
<evidence type="ECO:0000313" key="1">
    <source>
        <dbReference type="EnsemblMetazoa" id="CLYHEMP011673.1"/>
    </source>
</evidence>
<sequence length="156" mass="17766">MEKYLEKCKQGIEMGQDTFTAVLREMELRQSEPTVVEDGLLLSVLDIVKDLCESSHCPPDFRSCFGSLHLDELKSTLQLESLKLGQLEFDERNPNDVYTVASHYFGIIITVIPTVLSLPMFPIVPDKCFIGEPQFVVFLASENKFARLLKCYEKVQ</sequence>
<dbReference type="Proteomes" id="UP000594262">
    <property type="component" value="Unplaced"/>
</dbReference>